<organism evidence="1 2">
    <name type="scientific">Siphonobacter aquaeclarae</name>
    <dbReference type="NCBI Taxonomy" id="563176"/>
    <lineage>
        <taxon>Bacteria</taxon>
        <taxon>Pseudomonadati</taxon>
        <taxon>Bacteroidota</taxon>
        <taxon>Cytophagia</taxon>
        <taxon>Cytophagales</taxon>
        <taxon>Cytophagaceae</taxon>
        <taxon>Siphonobacter</taxon>
    </lineage>
</organism>
<accession>A0A1G9TGL7</accession>
<evidence type="ECO:0000313" key="2">
    <source>
        <dbReference type="Proteomes" id="UP000198901"/>
    </source>
</evidence>
<protein>
    <submittedName>
        <fullName evidence="1">Uncharacterized protein</fullName>
    </submittedName>
</protein>
<dbReference type="Proteomes" id="UP000198901">
    <property type="component" value="Unassembled WGS sequence"/>
</dbReference>
<evidence type="ECO:0000313" key="1">
    <source>
        <dbReference type="EMBL" id="SDM46901.1"/>
    </source>
</evidence>
<keyword evidence="2" id="KW-1185">Reference proteome</keyword>
<sequence>MKTTFDLHESELDEKLLKSLKDLFRGKHLRLVVETVHPAQADIPPIPISSDRLSAAVEHVRKGENVKVLTFEDLHEIEKKIGL</sequence>
<dbReference type="AlphaFoldDB" id="A0A1G9TGL7"/>
<dbReference type="STRING" id="563176.SAMN04488090_3555"/>
<reference evidence="1 2" key="1">
    <citation type="submission" date="2016-10" db="EMBL/GenBank/DDBJ databases">
        <authorList>
            <person name="de Groot N.N."/>
        </authorList>
    </citation>
    <scope>NUCLEOTIDE SEQUENCE [LARGE SCALE GENOMIC DNA]</scope>
    <source>
        <strain evidence="1 2">DSM 21668</strain>
    </source>
</reference>
<proteinExistence type="predicted"/>
<dbReference type="EMBL" id="FNGS01000006">
    <property type="protein sequence ID" value="SDM46901.1"/>
    <property type="molecule type" value="Genomic_DNA"/>
</dbReference>
<dbReference type="RefSeq" id="WP_143011147.1">
    <property type="nucleotide sequence ID" value="NZ_FNGS01000006.1"/>
</dbReference>
<name>A0A1G9TGL7_9BACT</name>
<gene>
    <name evidence="1" type="ORF">SAMN04488090_3555</name>
</gene>